<dbReference type="Proteomes" id="UP000838686">
    <property type="component" value="Unassembled WGS sequence"/>
</dbReference>
<keyword evidence="1" id="KW-1133">Transmembrane helix</keyword>
<name>A0ABM9CNR4_9BACL</name>
<accession>A0ABM9CNR4</accession>
<protein>
    <recommendedName>
        <fullName evidence="4">DUF4956 domain-containing protein</fullName>
    </recommendedName>
</protein>
<organism evidence="2 3">
    <name type="scientific">Paenibacillus plantiphilus</name>
    <dbReference type="NCBI Taxonomy" id="2905650"/>
    <lineage>
        <taxon>Bacteria</taxon>
        <taxon>Bacillati</taxon>
        <taxon>Bacillota</taxon>
        <taxon>Bacilli</taxon>
        <taxon>Bacillales</taxon>
        <taxon>Paenibacillaceae</taxon>
        <taxon>Paenibacillus</taxon>
    </lineage>
</organism>
<feature type="transmembrane region" description="Helical" evidence="1">
    <location>
        <begin position="59"/>
        <end position="89"/>
    </location>
</feature>
<gene>
    <name evidence="2" type="ORF">PAECIP111893_04352</name>
</gene>
<feature type="transmembrane region" description="Helical" evidence="1">
    <location>
        <begin position="29"/>
        <end position="47"/>
    </location>
</feature>
<feature type="transmembrane region" description="Helical" evidence="1">
    <location>
        <begin position="109"/>
        <end position="142"/>
    </location>
</feature>
<comment type="caution">
    <text evidence="2">The sequence shown here is derived from an EMBL/GenBank/DDBJ whole genome shotgun (WGS) entry which is preliminary data.</text>
</comment>
<dbReference type="RefSeq" id="WP_236344772.1">
    <property type="nucleotide sequence ID" value="NZ_CAKMMF010000029.1"/>
</dbReference>
<keyword evidence="3" id="KW-1185">Reference proteome</keyword>
<evidence type="ECO:0000313" key="3">
    <source>
        <dbReference type="Proteomes" id="UP000838686"/>
    </source>
</evidence>
<sequence>MEDLFNFKDIFKKSALNLESFNSLSYVDMFWGLLISLSVGIFIYWIYRKCYRGVVYSHNYNMTFVLMTIITTLIIMTISTNIVLSLGMVGALSIVRFRTAVKDPMDIIYMFWSVSAGIACGAKIYPIAVVGSLVVGATIWVLSKRKDNGSPYLIIIHYEERAEEDVKRQMRKIQSVLKSKTIRKTGIELTVEIKMKGDNLSIANALSATDGVQDVVVVSYNGDYAQ</sequence>
<evidence type="ECO:0000313" key="2">
    <source>
        <dbReference type="EMBL" id="CAH1218048.1"/>
    </source>
</evidence>
<evidence type="ECO:0000256" key="1">
    <source>
        <dbReference type="SAM" id="Phobius"/>
    </source>
</evidence>
<keyword evidence="1" id="KW-0472">Membrane</keyword>
<proteinExistence type="predicted"/>
<reference evidence="2" key="1">
    <citation type="submission" date="2022-01" db="EMBL/GenBank/DDBJ databases">
        <authorList>
            <person name="Criscuolo A."/>
        </authorList>
    </citation>
    <scope>NUCLEOTIDE SEQUENCE</scope>
    <source>
        <strain evidence="2">CIP111893</strain>
    </source>
</reference>
<dbReference type="EMBL" id="CAKMMF010000029">
    <property type="protein sequence ID" value="CAH1218048.1"/>
    <property type="molecule type" value="Genomic_DNA"/>
</dbReference>
<evidence type="ECO:0008006" key="4">
    <source>
        <dbReference type="Google" id="ProtNLM"/>
    </source>
</evidence>
<dbReference type="Pfam" id="PF16316">
    <property type="entry name" value="DUF4956"/>
    <property type="match status" value="1"/>
</dbReference>
<dbReference type="InterPro" id="IPR032531">
    <property type="entry name" value="DUF4956"/>
</dbReference>
<keyword evidence="1" id="KW-0812">Transmembrane</keyword>